<sequence>MPGENEEEIKTFTKEEMTQRINEARAQAAREGKKTVLESLGFENTDALKTFIEDARAAREAAESETEKRERELQEREAMLAKREAETAAKTLELVKKNALASLGATGDNLEDAARLLDITADMSGEEIAQAAKNIQDRHPGMFGAKTQPDIPAVNPPARPNLGTKPGDYGAQMAQRYFGKK</sequence>
<evidence type="ECO:0000256" key="1">
    <source>
        <dbReference type="SAM" id="Coils"/>
    </source>
</evidence>
<dbReference type="AlphaFoldDB" id="E6M111"/>
<accession>E6M111</accession>
<evidence type="ECO:0000256" key="2">
    <source>
        <dbReference type="SAM" id="MobiDB-lite"/>
    </source>
</evidence>
<keyword evidence="1" id="KW-0175">Coiled coil</keyword>
<reference evidence="3 4" key="1">
    <citation type="submission" date="2010-12" db="EMBL/GenBank/DDBJ databases">
        <authorList>
            <person name="Muzny D."/>
            <person name="Qin X."/>
            <person name="Deng J."/>
            <person name="Jiang H."/>
            <person name="Liu Y."/>
            <person name="Qu J."/>
            <person name="Song X.-Z."/>
            <person name="Zhang L."/>
            <person name="Thornton R."/>
            <person name="Coyle M."/>
            <person name="Francisco L."/>
            <person name="Jackson L."/>
            <person name="Javaid M."/>
            <person name="Korchina V."/>
            <person name="Kovar C."/>
            <person name="Mata R."/>
            <person name="Mathew T."/>
            <person name="Ngo R."/>
            <person name="Nguyen L."/>
            <person name="Nguyen N."/>
            <person name="Okwuonu G."/>
            <person name="Ongeri F."/>
            <person name="Pham C."/>
            <person name="Simmons D."/>
            <person name="Wilczek-Boney K."/>
            <person name="Hale W."/>
            <person name="Jakkamsetti A."/>
            <person name="Pham P."/>
            <person name="Ruth R."/>
            <person name="San Lucas F."/>
            <person name="Warren J."/>
            <person name="Zhang J."/>
            <person name="Zhao Z."/>
            <person name="Zhou C."/>
            <person name="Zhu D."/>
            <person name="Lee S."/>
            <person name="Bess C."/>
            <person name="Blankenburg K."/>
            <person name="Forbes L."/>
            <person name="Fu Q."/>
            <person name="Gubbala S."/>
            <person name="Hirani K."/>
            <person name="Jayaseelan J.C."/>
            <person name="Lara F."/>
            <person name="Munidasa M."/>
            <person name="Palculict T."/>
            <person name="Patil S."/>
            <person name="Pu L.-L."/>
            <person name="Saada N."/>
            <person name="Tang L."/>
            <person name="Weissenberger G."/>
            <person name="Zhu Y."/>
            <person name="Hemphill L."/>
            <person name="Shang Y."/>
            <person name="Youmans B."/>
            <person name="Ayvaz T."/>
            <person name="Ross M."/>
            <person name="Santibanez J."/>
            <person name="Aqrawi P."/>
            <person name="Gross S."/>
            <person name="Joshi V."/>
            <person name="Fowler G."/>
            <person name="Nazareth L."/>
            <person name="Reid J."/>
            <person name="Worley K."/>
            <person name="Petrosino J."/>
            <person name="Highlander S."/>
            <person name="Gibbs R."/>
        </authorList>
    </citation>
    <scope>NUCLEOTIDE SEQUENCE [LARGE SCALE GENOMIC DNA]</scope>
    <source>
        <strain evidence="3 4">ATCC 51333</strain>
    </source>
</reference>
<feature type="coiled-coil region" evidence="1">
    <location>
        <begin position="14"/>
        <end position="84"/>
    </location>
</feature>
<evidence type="ECO:0000313" key="3">
    <source>
        <dbReference type="EMBL" id="EFU79641.1"/>
    </source>
</evidence>
<dbReference type="EMBL" id="AEPY01000011">
    <property type="protein sequence ID" value="EFU79641.1"/>
    <property type="molecule type" value="Genomic_DNA"/>
</dbReference>
<protein>
    <recommendedName>
        <fullName evidence="5">Phage minor structural protein GP20</fullName>
    </recommendedName>
</protein>
<gene>
    <name evidence="3" type="ORF">HMPREF0388_1744</name>
</gene>
<dbReference type="HOGENOM" id="CLU_1487445_0_0_11"/>
<feature type="region of interest" description="Disordered" evidence="2">
    <location>
        <begin position="140"/>
        <end position="170"/>
    </location>
</feature>
<organism evidence="3 4">
    <name type="scientific">Mobiluncus curtisii ATCC 51333</name>
    <dbReference type="NCBI Taxonomy" id="887326"/>
    <lineage>
        <taxon>Bacteria</taxon>
        <taxon>Bacillati</taxon>
        <taxon>Actinomycetota</taxon>
        <taxon>Actinomycetes</taxon>
        <taxon>Actinomycetales</taxon>
        <taxon>Actinomycetaceae</taxon>
        <taxon>Mobiluncus</taxon>
    </lineage>
</organism>
<dbReference type="RefSeq" id="WP_004010119.1">
    <property type="nucleotide sequence ID" value="NZ_GL622340.1"/>
</dbReference>
<evidence type="ECO:0008006" key="5">
    <source>
        <dbReference type="Google" id="ProtNLM"/>
    </source>
</evidence>
<comment type="caution">
    <text evidence="3">The sequence shown here is derived from an EMBL/GenBank/DDBJ whole genome shotgun (WGS) entry which is preliminary data.</text>
</comment>
<evidence type="ECO:0000313" key="4">
    <source>
        <dbReference type="Proteomes" id="UP000005573"/>
    </source>
</evidence>
<proteinExistence type="predicted"/>
<dbReference type="Proteomes" id="UP000005573">
    <property type="component" value="Unassembled WGS sequence"/>
</dbReference>
<name>E6M111_9ACTO</name>